<evidence type="ECO:0000256" key="3">
    <source>
        <dbReference type="ARBA" id="ARBA00022475"/>
    </source>
</evidence>
<evidence type="ECO:0000256" key="4">
    <source>
        <dbReference type="ARBA" id="ARBA00022692"/>
    </source>
</evidence>
<keyword evidence="6 7" id="KW-0472">Membrane</keyword>
<feature type="transmembrane region" description="Helical" evidence="7">
    <location>
        <begin position="102"/>
        <end position="120"/>
    </location>
</feature>
<organism evidence="8 9">
    <name type="scientific">Pseudorhodobacter turbinis</name>
    <dbReference type="NCBI Taxonomy" id="2500533"/>
    <lineage>
        <taxon>Bacteria</taxon>
        <taxon>Pseudomonadati</taxon>
        <taxon>Pseudomonadota</taxon>
        <taxon>Alphaproteobacteria</taxon>
        <taxon>Rhodobacterales</taxon>
        <taxon>Paracoccaceae</taxon>
        <taxon>Pseudorhodobacter</taxon>
    </lineage>
</organism>
<evidence type="ECO:0000256" key="6">
    <source>
        <dbReference type="ARBA" id="ARBA00023136"/>
    </source>
</evidence>
<evidence type="ECO:0000313" key="8">
    <source>
        <dbReference type="EMBL" id="QCO58070.1"/>
    </source>
</evidence>
<dbReference type="AlphaFoldDB" id="A0A4P8ELB1"/>
<reference evidence="8 9" key="1">
    <citation type="submission" date="2019-05" db="EMBL/GenBank/DDBJ databases">
        <title>Pseudorhodobacter turbinis sp. nov., isolated from the gut of the Korean turban shell.</title>
        <authorList>
            <person name="Jeong Y.-S."/>
            <person name="Kang W.-R."/>
            <person name="Bae J.-W."/>
        </authorList>
    </citation>
    <scope>NUCLEOTIDE SEQUENCE [LARGE SCALE GENOMIC DNA]</scope>
    <source>
        <strain evidence="8 9">S12M18</strain>
        <plasmid evidence="8 9">unnamed1</plasmid>
    </source>
</reference>
<keyword evidence="8" id="KW-0614">Plasmid</keyword>
<dbReference type="Proteomes" id="UP000298631">
    <property type="component" value="Plasmid unnamed1"/>
</dbReference>
<dbReference type="InterPro" id="IPR051907">
    <property type="entry name" value="DoxX-like_oxidoreductase"/>
</dbReference>
<comment type="similarity">
    <text evidence="2">Belongs to the DoxX family.</text>
</comment>
<dbReference type="GO" id="GO:0005886">
    <property type="term" value="C:plasma membrane"/>
    <property type="evidence" value="ECO:0007669"/>
    <property type="project" value="UniProtKB-SubCell"/>
</dbReference>
<gene>
    <name evidence="8" type="ORF">EOK75_19360</name>
</gene>
<keyword evidence="3" id="KW-1003">Cell membrane</keyword>
<dbReference type="Pfam" id="PF07681">
    <property type="entry name" value="DoxX"/>
    <property type="match status" value="1"/>
</dbReference>
<evidence type="ECO:0000256" key="1">
    <source>
        <dbReference type="ARBA" id="ARBA00004651"/>
    </source>
</evidence>
<geneLocation type="plasmid" evidence="8 9">
    <name>unnamed1</name>
</geneLocation>
<keyword evidence="9" id="KW-1185">Reference proteome</keyword>
<feature type="transmembrane region" description="Helical" evidence="7">
    <location>
        <begin position="20"/>
        <end position="37"/>
    </location>
</feature>
<dbReference type="InterPro" id="IPR032808">
    <property type="entry name" value="DoxX"/>
</dbReference>
<protein>
    <submittedName>
        <fullName evidence="8">DoxX family protein</fullName>
    </submittedName>
</protein>
<feature type="transmembrane region" description="Helical" evidence="7">
    <location>
        <begin position="146"/>
        <end position="165"/>
    </location>
</feature>
<feature type="transmembrane region" description="Helical" evidence="7">
    <location>
        <begin position="74"/>
        <end position="95"/>
    </location>
</feature>
<proteinExistence type="inferred from homology"/>
<evidence type="ECO:0000256" key="2">
    <source>
        <dbReference type="ARBA" id="ARBA00006679"/>
    </source>
</evidence>
<keyword evidence="5 7" id="KW-1133">Transmembrane helix</keyword>
<dbReference type="OrthoDB" id="121744at2"/>
<dbReference type="KEGG" id="pseb:EOK75_19360"/>
<name>A0A4P8ELB1_9RHOB</name>
<dbReference type="PANTHER" id="PTHR33452">
    <property type="entry name" value="OXIDOREDUCTASE CATD-RELATED"/>
    <property type="match status" value="1"/>
</dbReference>
<sequence length="182" mass="19149">MFAPLFSASSQVSDRTGSALSLLVRLAFASVLLPFFLNSLLTKVDGFGLSTGAYVQILPTYMESVGYDASQVPVALKLVVLAGTLAELALPLMILIGLGTRLAAFGMIGFVAVMSLTDIYGHGIDAATVGAFFDTDPYGLIADQRLLWAVLMVMLMVVGGGRLSADAFVSRWLRSASVPAHA</sequence>
<evidence type="ECO:0000256" key="7">
    <source>
        <dbReference type="SAM" id="Phobius"/>
    </source>
</evidence>
<comment type="subcellular location">
    <subcellularLocation>
        <location evidence="1">Cell membrane</location>
        <topology evidence="1">Multi-pass membrane protein</topology>
    </subcellularLocation>
</comment>
<accession>A0A4P8ELB1</accession>
<evidence type="ECO:0000313" key="9">
    <source>
        <dbReference type="Proteomes" id="UP000298631"/>
    </source>
</evidence>
<evidence type="ECO:0000256" key="5">
    <source>
        <dbReference type="ARBA" id="ARBA00022989"/>
    </source>
</evidence>
<dbReference type="EMBL" id="CP039965">
    <property type="protein sequence ID" value="QCO58070.1"/>
    <property type="molecule type" value="Genomic_DNA"/>
</dbReference>
<dbReference type="PANTHER" id="PTHR33452:SF1">
    <property type="entry name" value="INNER MEMBRANE PROTEIN YPHA-RELATED"/>
    <property type="match status" value="1"/>
</dbReference>
<keyword evidence="4 7" id="KW-0812">Transmembrane</keyword>